<dbReference type="RefSeq" id="WP_098693860.1">
    <property type="nucleotide sequence ID" value="NZ_CP023778.1"/>
</dbReference>
<dbReference type="GO" id="GO:0003677">
    <property type="term" value="F:DNA binding"/>
    <property type="evidence" value="ECO:0007669"/>
    <property type="project" value="InterPro"/>
</dbReference>
<dbReference type="Gene3D" id="2.30.30.110">
    <property type="match status" value="1"/>
</dbReference>
<dbReference type="GO" id="GO:0016075">
    <property type="term" value="P:rRNA catabolic process"/>
    <property type="evidence" value="ECO:0007669"/>
    <property type="project" value="TreeGrafter"/>
</dbReference>
<dbReference type="Proteomes" id="UP000221961">
    <property type="component" value="Chromosome"/>
</dbReference>
<name>A0A291RHA0_9NOCA</name>
<keyword evidence="2" id="KW-1277">Toxin-antitoxin system</keyword>
<evidence type="ECO:0000313" key="3">
    <source>
        <dbReference type="EMBL" id="ATL66678.1"/>
    </source>
</evidence>
<reference evidence="3 4" key="1">
    <citation type="submission" date="2017-10" db="EMBL/GenBank/DDBJ databases">
        <title>Comparative genomics between pathogenic Norcardia.</title>
        <authorList>
            <person name="Zeng L."/>
        </authorList>
    </citation>
    <scope>NUCLEOTIDE SEQUENCE [LARGE SCALE GENOMIC DNA]</scope>
    <source>
        <strain evidence="3 4">NC_YFY_NT001</strain>
    </source>
</reference>
<gene>
    <name evidence="3" type="ORF">CRH09_11125</name>
</gene>
<dbReference type="PANTHER" id="PTHR33988:SF2">
    <property type="entry name" value="ENDORIBONUCLEASE MAZF"/>
    <property type="match status" value="1"/>
</dbReference>
<comment type="similarity">
    <text evidence="1">Belongs to the PemK/MazF family.</text>
</comment>
<protein>
    <submittedName>
        <fullName evidence="3">mRNA interferase MazF1</fullName>
    </submittedName>
</protein>
<evidence type="ECO:0000256" key="1">
    <source>
        <dbReference type="ARBA" id="ARBA00007521"/>
    </source>
</evidence>
<evidence type="ECO:0000256" key="2">
    <source>
        <dbReference type="ARBA" id="ARBA00022649"/>
    </source>
</evidence>
<dbReference type="InterPro" id="IPR003477">
    <property type="entry name" value="PemK-like"/>
</dbReference>
<dbReference type="GeneID" id="88357958"/>
<dbReference type="EMBL" id="CP023778">
    <property type="protein sequence ID" value="ATL66678.1"/>
    <property type="molecule type" value="Genomic_DNA"/>
</dbReference>
<sequence>MTAAAPVRGQVYRADLGYGAKPWLIVSNNARNRVTADVLAVRLTTTKREIPTWVPLGPSDPLGGYVNTDNIETLGKNELGEYLGTLTPASILAVNKALAIALGLP</sequence>
<organism evidence="3 4">
    <name type="scientific">Nocardia terpenica</name>
    <dbReference type="NCBI Taxonomy" id="455432"/>
    <lineage>
        <taxon>Bacteria</taxon>
        <taxon>Bacillati</taxon>
        <taxon>Actinomycetota</taxon>
        <taxon>Actinomycetes</taxon>
        <taxon>Mycobacteriales</taxon>
        <taxon>Nocardiaceae</taxon>
        <taxon>Nocardia</taxon>
    </lineage>
</organism>
<evidence type="ECO:0000313" key="4">
    <source>
        <dbReference type="Proteomes" id="UP000221961"/>
    </source>
</evidence>
<proteinExistence type="inferred from homology"/>
<dbReference type="InterPro" id="IPR011067">
    <property type="entry name" value="Plasmid_toxin/cell-grow_inhib"/>
</dbReference>
<accession>A0A291RHA0</accession>
<dbReference type="AlphaFoldDB" id="A0A291RHA0"/>
<dbReference type="Pfam" id="PF02452">
    <property type="entry name" value="PemK_toxin"/>
    <property type="match status" value="1"/>
</dbReference>
<dbReference type="GO" id="GO:0006402">
    <property type="term" value="P:mRNA catabolic process"/>
    <property type="evidence" value="ECO:0007669"/>
    <property type="project" value="TreeGrafter"/>
</dbReference>
<dbReference type="KEGG" id="ntp:CRH09_11125"/>
<dbReference type="SUPFAM" id="SSF50118">
    <property type="entry name" value="Cell growth inhibitor/plasmid maintenance toxic component"/>
    <property type="match status" value="1"/>
</dbReference>
<dbReference type="PANTHER" id="PTHR33988">
    <property type="entry name" value="ENDORIBONUCLEASE MAZF-RELATED"/>
    <property type="match status" value="1"/>
</dbReference>
<dbReference type="GO" id="GO:0004521">
    <property type="term" value="F:RNA endonuclease activity"/>
    <property type="evidence" value="ECO:0007669"/>
    <property type="project" value="TreeGrafter"/>
</dbReference>